<geneLocation type="plasmid" evidence="1 2">
    <name>pSID</name>
</geneLocation>
<protein>
    <submittedName>
        <fullName evidence="1">Uncharacterized protein</fullName>
    </submittedName>
</protein>
<evidence type="ECO:0000313" key="1">
    <source>
        <dbReference type="EMBL" id="QOW01993.1"/>
    </source>
</evidence>
<keyword evidence="2" id="KW-1185">Reference proteome</keyword>
<accession>A0A7M2XXD2</accession>
<proteinExistence type="predicted"/>
<reference evidence="1 2" key="1">
    <citation type="submission" date="2020-10" db="EMBL/GenBank/DDBJ databases">
        <title>Whole genome sequence of oil-degrading bacteria Rhodococcus pyridinivorans strain 5Ap.</title>
        <authorList>
            <person name="Akhremchuk A.E."/>
            <person name="Valentovich L.N."/>
            <person name="Charniauskaya M.I."/>
            <person name="Bukliarevich H.A."/>
            <person name="Titok M.A."/>
        </authorList>
    </citation>
    <scope>NUCLEOTIDE SEQUENCE [LARGE SCALE GENOMIC DNA]</scope>
    <source>
        <strain evidence="1 2">5Ap</strain>
        <plasmid evidence="1 2">pSID</plasmid>
    </source>
</reference>
<gene>
    <name evidence="1" type="ORF">INP59_26845</name>
</gene>
<organism evidence="1 2">
    <name type="scientific">Rhodococcus pyridinivorans</name>
    <dbReference type="NCBI Taxonomy" id="103816"/>
    <lineage>
        <taxon>Bacteria</taxon>
        <taxon>Bacillati</taxon>
        <taxon>Actinomycetota</taxon>
        <taxon>Actinomycetes</taxon>
        <taxon>Mycobacteriales</taxon>
        <taxon>Nocardiaceae</taxon>
        <taxon>Rhodococcus</taxon>
    </lineage>
</organism>
<dbReference type="RefSeq" id="WP_169690343.1">
    <property type="nucleotide sequence ID" value="NZ_CP063453.1"/>
</dbReference>
<dbReference type="EMBL" id="CP063453">
    <property type="protein sequence ID" value="QOW01993.1"/>
    <property type="molecule type" value="Genomic_DNA"/>
</dbReference>
<dbReference type="Proteomes" id="UP000593818">
    <property type="component" value="Plasmid pSID"/>
</dbReference>
<name>A0A7M2XXD2_9NOCA</name>
<dbReference type="AlphaFoldDB" id="A0A7M2XXD2"/>
<sequence>MPEPRQLRRPRRTTSGPGFVQIPKTFEKQCLADELTLEEIGLLTLANTHPETKHVGVLYRPNEWNDVFGGTSHVGRLLDNLQAKGKLALDGYWVLIRGWMPTRGFRQPKYFSSGLYSLVHQVDSPLLRMVIGSELLGLRLCDQTPADLEKNRMYQYASEYWEEITGCPLIPASSMTGDLLRPPEEMLDHLAVMPGAETAFKGLTSRSWSVIDEPLRAPLQRSLLSRFGDNRFGHLNSTRLG</sequence>
<keyword evidence="1" id="KW-0614">Plasmid</keyword>
<evidence type="ECO:0000313" key="2">
    <source>
        <dbReference type="Proteomes" id="UP000593818"/>
    </source>
</evidence>